<sequence length="77" mass="9253">MTNCSILYKSKKVQEYLEKSFKKNAGKLIKEKGGLPEFYWRDFKKGYKKGFMKTCKMWKKKMTMNKKINNNKTKKSI</sequence>
<organism evidence="1">
    <name type="scientific">viral metagenome</name>
    <dbReference type="NCBI Taxonomy" id="1070528"/>
    <lineage>
        <taxon>unclassified sequences</taxon>
        <taxon>metagenomes</taxon>
        <taxon>organismal metagenomes</taxon>
    </lineage>
</organism>
<accession>A0A6C0HYQ6</accession>
<name>A0A6C0HYQ6_9ZZZZ</name>
<dbReference type="EMBL" id="MN740049">
    <property type="protein sequence ID" value="QHT85881.1"/>
    <property type="molecule type" value="Genomic_DNA"/>
</dbReference>
<reference evidence="1" key="1">
    <citation type="journal article" date="2020" name="Nature">
        <title>Giant virus diversity and host interactions through global metagenomics.</title>
        <authorList>
            <person name="Schulz F."/>
            <person name="Roux S."/>
            <person name="Paez-Espino D."/>
            <person name="Jungbluth S."/>
            <person name="Walsh D.A."/>
            <person name="Denef V.J."/>
            <person name="McMahon K.D."/>
            <person name="Konstantinidis K.T."/>
            <person name="Eloe-Fadrosh E.A."/>
            <person name="Kyrpides N.C."/>
            <person name="Woyke T."/>
        </authorList>
    </citation>
    <scope>NUCLEOTIDE SEQUENCE</scope>
    <source>
        <strain evidence="1">GVMAG-M-3300023184-182</strain>
    </source>
</reference>
<evidence type="ECO:0000313" key="1">
    <source>
        <dbReference type="EMBL" id="QHT85881.1"/>
    </source>
</evidence>
<protein>
    <submittedName>
        <fullName evidence="1">Uncharacterized protein</fullName>
    </submittedName>
</protein>
<proteinExistence type="predicted"/>
<dbReference type="AlphaFoldDB" id="A0A6C0HYQ6"/>